<organism evidence="1 2">
    <name type="scientific">Ascidiaceihabitans donghaensis</name>
    <dbReference type="NCBI Taxonomy" id="1510460"/>
    <lineage>
        <taxon>Bacteria</taxon>
        <taxon>Pseudomonadati</taxon>
        <taxon>Pseudomonadota</taxon>
        <taxon>Alphaproteobacteria</taxon>
        <taxon>Rhodobacterales</taxon>
        <taxon>Paracoccaceae</taxon>
        <taxon>Ascidiaceihabitans</taxon>
    </lineage>
</organism>
<dbReference type="Proteomes" id="UP000244880">
    <property type="component" value="Unassembled WGS sequence"/>
</dbReference>
<dbReference type="RefSeq" id="WP_108829198.1">
    <property type="nucleotide sequence ID" value="NZ_OMOR01000001.1"/>
</dbReference>
<dbReference type="OrthoDB" id="7867222at2"/>
<gene>
    <name evidence="1" type="ORF">ASD8599_02967</name>
</gene>
<dbReference type="EMBL" id="OMOR01000001">
    <property type="protein sequence ID" value="SPH22221.1"/>
    <property type="molecule type" value="Genomic_DNA"/>
</dbReference>
<dbReference type="AlphaFoldDB" id="A0A2R8BGN2"/>
<proteinExistence type="predicted"/>
<evidence type="ECO:0000313" key="1">
    <source>
        <dbReference type="EMBL" id="SPH22221.1"/>
    </source>
</evidence>
<name>A0A2R8BGN2_9RHOB</name>
<evidence type="ECO:0000313" key="2">
    <source>
        <dbReference type="Proteomes" id="UP000244880"/>
    </source>
</evidence>
<reference evidence="1 2" key="1">
    <citation type="submission" date="2018-03" db="EMBL/GenBank/DDBJ databases">
        <authorList>
            <person name="Keele B.F."/>
        </authorList>
    </citation>
    <scope>NUCLEOTIDE SEQUENCE [LARGE SCALE GENOMIC DNA]</scope>
    <source>
        <strain evidence="1 2">CECT 8599</strain>
    </source>
</reference>
<keyword evidence="2" id="KW-1185">Reference proteome</keyword>
<accession>A0A2R8BGN2</accession>
<protein>
    <submittedName>
        <fullName evidence="1">Uncharacterized protein</fullName>
    </submittedName>
</protein>
<sequence length="226" mass="24679">MTTIITRLFQDEATAQDVAERVIFRGVPSRATSVFSADTSDLHAKMDAALVHPSAQDAYAKQIKDGRALVVVRATYKPLTAATIVREMMAQRNAIAVDGVVDDYYMPDGPQRASSVLKEHPHFLTVRSSRTGYAGGPVTVGLGFRLLSDRKTKTSAKGKSGARSRWFWPMPLLSKKSRSSSVISGGRFMSRAFWPMALLSKKPRSNSVIRGGDLPFSHALGWPPVS</sequence>